<feature type="transmembrane region" description="Helical" evidence="8">
    <location>
        <begin position="52"/>
        <end position="79"/>
    </location>
</feature>
<evidence type="ECO:0000256" key="4">
    <source>
        <dbReference type="ARBA" id="ARBA00022475"/>
    </source>
</evidence>
<feature type="transmembrane region" description="Helical" evidence="8">
    <location>
        <begin position="91"/>
        <end position="108"/>
    </location>
</feature>
<dbReference type="PANTHER" id="PTHR34979">
    <property type="entry name" value="INNER MEMBRANE PROTEIN YGAZ"/>
    <property type="match status" value="1"/>
</dbReference>
<comment type="similarity">
    <text evidence="2">Belongs to the AzlC family.</text>
</comment>
<evidence type="ECO:0000313" key="9">
    <source>
        <dbReference type="EMBL" id="MDZ5758985.1"/>
    </source>
</evidence>
<evidence type="ECO:0000256" key="5">
    <source>
        <dbReference type="ARBA" id="ARBA00022692"/>
    </source>
</evidence>
<dbReference type="InterPro" id="IPR011606">
    <property type="entry name" value="Brnchd-chn_aa_trnsp_permease"/>
</dbReference>
<keyword evidence="7 8" id="KW-0472">Membrane</keyword>
<evidence type="ECO:0000256" key="7">
    <source>
        <dbReference type="ARBA" id="ARBA00023136"/>
    </source>
</evidence>
<keyword evidence="4" id="KW-1003">Cell membrane</keyword>
<keyword evidence="3" id="KW-0813">Transport</keyword>
<comment type="caution">
    <text evidence="9">The sequence shown here is derived from an EMBL/GenBank/DDBJ whole genome shotgun (WGS) entry which is preliminary data.</text>
</comment>
<dbReference type="RefSeq" id="WP_010051267.1">
    <property type="nucleotide sequence ID" value="NZ_BJOJ01000091.1"/>
</dbReference>
<dbReference type="PANTHER" id="PTHR34979:SF1">
    <property type="entry name" value="INNER MEMBRANE PROTEIN YGAZ"/>
    <property type="match status" value="1"/>
</dbReference>
<dbReference type="Proteomes" id="UP001290462">
    <property type="component" value="Unassembled WGS sequence"/>
</dbReference>
<feature type="transmembrane region" description="Helical" evidence="8">
    <location>
        <begin position="202"/>
        <end position="220"/>
    </location>
</feature>
<accession>A0AAW9JZE9</accession>
<dbReference type="AlphaFoldDB" id="A0AAW9JZE9"/>
<gene>
    <name evidence="9" type="ORF">RAK27_09985</name>
</gene>
<keyword evidence="6 8" id="KW-1133">Transmembrane helix</keyword>
<sequence>MKKEVWLDSFKVVYPVTLGFIPLGIACGMVLYDAGFSPLGIGLMSFLVYAGASQFMVASMLVMGATVPAMIIMTFFLNLRHVLMSSSMSTYFKKSSVPFLLIFTHSLADESYAVNYNQFLNHKWDQKHAMATTFIPYVTWGLSTIVGGIVGSQLTVNTTIMNYVLVAMFICLLVMQFVSPLFIFVGCLSGILSVILMILLKHNIALVLGALIASIIGFLVDEYILSKPDKKEVDSL</sequence>
<keyword evidence="5 8" id="KW-0812">Transmembrane</keyword>
<evidence type="ECO:0000256" key="1">
    <source>
        <dbReference type="ARBA" id="ARBA00004651"/>
    </source>
</evidence>
<evidence type="ECO:0000256" key="3">
    <source>
        <dbReference type="ARBA" id="ARBA00022448"/>
    </source>
</evidence>
<dbReference type="GO" id="GO:1903785">
    <property type="term" value="P:L-valine transmembrane transport"/>
    <property type="evidence" value="ECO:0007669"/>
    <property type="project" value="TreeGrafter"/>
</dbReference>
<dbReference type="EMBL" id="JAVBVO010000003">
    <property type="protein sequence ID" value="MDZ5758985.1"/>
    <property type="molecule type" value="Genomic_DNA"/>
</dbReference>
<dbReference type="Pfam" id="PF03591">
    <property type="entry name" value="AzlC"/>
    <property type="match status" value="1"/>
</dbReference>
<organism evidence="9 10">
    <name type="scientific">Carnobacterium maltaromaticum</name>
    <name type="common">Carnobacterium piscicola</name>
    <dbReference type="NCBI Taxonomy" id="2751"/>
    <lineage>
        <taxon>Bacteria</taxon>
        <taxon>Bacillati</taxon>
        <taxon>Bacillota</taxon>
        <taxon>Bacilli</taxon>
        <taxon>Lactobacillales</taxon>
        <taxon>Carnobacteriaceae</taxon>
        <taxon>Carnobacterium</taxon>
    </lineage>
</organism>
<proteinExistence type="inferred from homology"/>
<evidence type="ECO:0000256" key="2">
    <source>
        <dbReference type="ARBA" id="ARBA00010735"/>
    </source>
</evidence>
<feature type="transmembrane region" description="Helical" evidence="8">
    <location>
        <begin position="128"/>
        <end position="151"/>
    </location>
</feature>
<evidence type="ECO:0000313" key="10">
    <source>
        <dbReference type="Proteomes" id="UP001290462"/>
    </source>
</evidence>
<reference evidence="9" key="1">
    <citation type="submission" date="2023-08" db="EMBL/GenBank/DDBJ databases">
        <title>Genomic characterization of piscicolin 126 produced by Carnobacterium maltaromaticum CM22 strain isolated from salmon (Salmo salar).</title>
        <authorList>
            <person name="Gonzalez-Gragera E."/>
            <person name="Garcia-Lopez J.D."/>
            <person name="Teso-Perez C."/>
            <person name="Gimenez-Hernandez I."/>
            <person name="Peralta-Sanchez J.M."/>
            <person name="Valdivia E."/>
            <person name="Montalban-Lopez M."/>
            <person name="Martin-Platero A.M."/>
            <person name="Banos A."/>
            <person name="Martinez-Bueno M."/>
        </authorList>
    </citation>
    <scope>NUCLEOTIDE SEQUENCE</scope>
    <source>
        <strain evidence="9">CM22</strain>
    </source>
</reference>
<feature type="transmembrane region" description="Helical" evidence="8">
    <location>
        <begin position="12"/>
        <end position="32"/>
    </location>
</feature>
<protein>
    <submittedName>
        <fullName evidence="9">AzlC family ABC transporter permease</fullName>
    </submittedName>
</protein>
<evidence type="ECO:0000256" key="8">
    <source>
        <dbReference type="SAM" id="Phobius"/>
    </source>
</evidence>
<name>A0AAW9JZE9_CARML</name>
<evidence type="ECO:0000256" key="6">
    <source>
        <dbReference type="ARBA" id="ARBA00022989"/>
    </source>
</evidence>
<dbReference type="PROSITE" id="PS51257">
    <property type="entry name" value="PROKAR_LIPOPROTEIN"/>
    <property type="match status" value="1"/>
</dbReference>
<dbReference type="GO" id="GO:0005886">
    <property type="term" value="C:plasma membrane"/>
    <property type="evidence" value="ECO:0007669"/>
    <property type="project" value="UniProtKB-SubCell"/>
</dbReference>
<feature type="transmembrane region" description="Helical" evidence="8">
    <location>
        <begin position="163"/>
        <end position="196"/>
    </location>
</feature>
<comment type="subcellular location">
    <subcellularLocation>
        <location evidence="1">Cell membrane</location>
        <topology evidence="1">Multi-pass membrane protein</topology>
    </subcellularLocation>
</comment>